<protein>
    <submittedName>
        <fullName evidence="1">Uncharacterized protein</fullName>
    </submittedName>
</protein>
<accession>S2DPU9</accession>
<gene>
    <name evidence="1" type="ORF">A33Q_0603</name>
</gene>
<dbReference type="EMBL" id="ALWO02000014">
    <property type="protein sequence ID" value="EOZ99225.1"/>
    <property type="molecule type" value="Genomic_DNA"/>
</dbReference>
<comment type="caution">
    <text evidence="1">The sequence shown here is derived from an EMBL/GenBank/DDBJ whole genome shotgun (WGS) entry which is preliminary data.</text>
</comment>
<dbReference type="AlphaFoldDB" id="S2DPU9"/>
<organism evidence="1 2">
    <name type="scientific">Indibacter alkaliphilus (strain CCUG 57479 / KCTC 22604 / LW1)</name>
    <dbReference type="NCBI Taxonomy" id="1189612"/>
    <lineage>
        <taxon>Bacteria</taxon>
        <taxon>Pseudomonadati</taxon>
        <taxon>Bacteroidota</taxon>
        <taxon>Cytophagia</taxon>
        <taxon>Cytophagales</taxon>
        <taxon>Cyclobacteriaceae</taxon>
    </lineage>
</organism>
<dbReference type="Proteomes" id="UP000006073">
    <property type="component" value="Unassembled WGS sequence"/>
</dbReference>
<reference evidence="1 2" key="1">
    <citation type="journal article" date="2013" name="Genome Announc.">
        <title>Draft Genome Sequence of Indibacter alkaliphilus Strain LW1T, Isolated from Lonar Lake, a Haloalkaline Lake in the Buldana District of Maharashtra, India.</title>
        <authorList>
            <person name="Singh A."/>
            <person name="Kumar Jangir P."/>
            <person name="Sharma R."/>
            <person name="Singh A."/>
            <person name="Kumar Pinnaka A."/>
            <person name="Shivaji S."/>
        </authorList>
    </citation>
    <scope>NUCLEOTIDE SEQUENCE [LARGE SCALE GENOMIC DNA]</scope>
    <source>
        <strain evidence="2">CCUG 57479 / KCTC 22604 / LW1</strain>
    </source>
</reference>
<sequence length="42" mass="5213">MNLSTFHHQWEHNYSEVLKVWSNKKVHPGRMDLIKNREDFLF</sequence>
<evidence type="ECO:0000313" key="2">
    <source>
        <dbReference type="Proteomes" id="UP000006073"/>
    </source>
</evidence>
<keyword evidence="2" id="KW-1185">Reference proteome</keyword>
<evidence type="ECO:0000313" key="1">
    <source>
        <dbReference type="EMBL" id="EOZ99225.1"/>
    </source>
</evidence>
<proteinExistence type="predicted"/>
<name>S2DPU9_INDAL</name>